<name>A0A9P4Y9R8_CRYP1</name>
<dbReference type="Proteomes" id="UP000803844">
    <property type="component" value="Unassembled WGS sequence"/>
</dbReference>
<reference evidence="1" key="1">
    <citation type="journal article" date="2020" name="Phytopathology">
        <title>Genome sequence of the chestnut blight fungus Cryphonectria parasitica EP155: A fundamental resource for an archetypical invasive plant pathogen.</title>
        <authorList>
            <person name="Crouch J.A."/>
            <person name="Dawe A."/>
            <person name="Aerts A."/>
            <person name="Barry K."/>
            <person name="Churchill A.C.L."/>
            <person name="Grimwood J."/>
            <person name="Hillman B."/>
            <person name="Milgroom M.G."/>
            <person name="Pangilinan J."/>
            <person name="Smith M."/>
            <person name="Salamov A."/>
            <person name="Schmutz J."/>
            <person name="Yadav J."/>
            <person name="Grigoriev I.V."/>
            <person name="Nuss D."/>
        </authorList>
    </citation>
    <scope>NUCLEOTIDE SEQUENCE</scope>
    <source>
        <strain evidence="1">EP155</strain>
    </source>
</reference>
<comment type="caution">
    <text evidence="1">The sequence shown here is derived from an EMBL/GenBank/DDBJ whole genome shotgun (WGS) entry which is preliminary data.</text>
</comment>
<dbReference type="GeneID" id="63842616"/>
<dbReference type="RefSeq" id="XP_040779621.1">
    <property type="nucleotide sequence ID" value="XM_040925487.1"/>
</dbReference>
<evidence type="ECO:0000313" key="1">
    <source>
        <dbReference type="EMBL" id="KAF3768660.1"/>
    </source>
</evidence>
<gene>
    <name evidence="1" type="ORF">M406DRAFT_71642</name>
</gene>
<dbReference type="EMBL" id="MU032345">
    <property type="protein sequence ID" value="KAF3768660.1"/>
    <property type="molecule type" value="Genomic_DNA"/>
</dbReference>
<sequence>MPRRKSAQDLFRDGRNKGSVQCTEGITNSVVFKKVDDKTLRQYNRMIGLWNQYAEEHADDNPSPYDLKSLKDFMKEVVFGIDGVENDPNPGEGTVKVYWKQFIAGWQREHPAIPGHITISVTNVGVSCDGGNKVYSYY</sequence>
<dbReference type="AlphaFoldDB" id="A0A9P4Y9R8"/>
<evidence type="ECO:0000313" key="2">
    <source>
        <dbReference type="Proteomes" id="UP000803844"/>
    </source>
</evidence>
<organism evidence="1 2">
    <name type="scientific">Cryphonectria parasitica (strain ATCC 38755 / EP155)</name>
    <dbReference type="NCBI Taxonomy" id="660469"/>
    <lineage>
        <taxon>Eukaryota</taxon>
        <taxon>Fungi</taxon>
        <taxon>Dikarya</taxon>
        <taxon>Ascomycota</taxon>
        <taxon>Pezizomycotina</taxon>
        <taxon>Sordariomycetes</taxon>
        <taxon>Sordariomycetidae</taxon>
        <taxon>Diaporthales</taxon>
        <taxon>Cryphonectriaceae</taxon>
        <taxon>Cryphonectria-Endothia species complex</taxon>
        <taxon>Cryphonectria</taxon>
    </lineage>
</organism>
<dbReference type="OrthoDB" id="4357582at2759"/>
<accession>A0A9P4Y9R8</accession>
<protein>
    <submittedName>
        <fullName evidence="1">Uncharacterized protein</fullName>
    </submittedName>
</protein>
<proteinExistence type="predicted"/>
<keyword evidence="2" id="KW-1185">Reference proteome</keyword>